<dbReference type="PROSITE" id="PS50213">
    <property type="entry name" value="FAS1"/>
    <property type="match status" value="1"/>
</dbReference>
<dbReference type="EMBL" id="SAYW01000008">
    <property type="protein sequence ID" value="RWU03958.1"/>
    <property type="molecule type" value="Genomic_DNA"/>
</dbReference>
<evidence type="ECO:0000313" key="3">
    <source>
        <dbReference type="Proteomes" id="UP000284120"/>
    </source>
</evidence>
<dbReference type="OrthoDB" id="624512at2"/>
<name>A0A443YJQ2_9SPHI</name>
<dbReference type="InterPro" id="IPR000782">
    <property type="entry name" value="FAS1_domain"/>
</dbReference>
<feature type="domain" description="FAS1" evidence="1">
    <location>
        <begin position="205"/>
        <end position="435"/>
    </location>
</feature>
<organism evidence="2 3">
    <name type="scientific">Pedobacter chitinilyticus</name>
    <dbReference type="NCBI Taxonomy" id="2233776"/>
    <lineage>
        <taxon>Bacteria</taxon>
        <taxon>Pseudomonadati</taxon>
        <taxon>Bacteroidota</taxon>
        <taxon>Sphingobacteriia</taxon>
        <taxon>Sphingobacteriales</taxon>
        <taxon>Sphingobacteriaceae</taxon>
        <taxon>Pedobacter</taxon>
    </lineage>
</organism>
<sequence length="443" mass="50010">MRNIKNTSIISFLLLSVMMITACRKSEFMPDPEGAQVPYQSDATQSIEQLLSASPAKIFYAAWQKSTMKARLEAMGKNTQFTVFVPDDAALTAAGITNASIAQMAVNDVDSLLMFYTSNKVLRKEQLGAYSIPLKTLLEQKDLYMPFYESNLNNGQTYDLYFHRLYLATKGDELLIYGKSVGKLNYQPATNGAVYFISKAVERPTKTFKETLEADARFSIFVGVLKACDELYLDKVSTEMEMWFGYKPSPDEIKDMYKQRDFFGDFWGGINRPIYQGFIGPNITMNTLFAPTDEAFKNAGFQSVADVMRFNEHNNVRFDDMSFSPEGNFPTDTLFNYHYNWGRMFGPRDPSYGLAAANSTMFYSNDLRPEFLSEYYVNIGGTAQIAYAYKMPFGFSVNGTAVQLKIKDSTFPAANVVQTDINTLNGPIHAVDHLLIPKGFKFH</sequence>
<evidence type="ECO:0000313" key="2">
    <source>
        <dbReference type="EMBL" id="RWU03958.1"/>
    </source>
</evidence>
<dbReference type="Proteomes" id="UP000284120">
    <property type="component" value="Unassembled WGS sequence"/>
</dbReference>
<dbReference type="PANTHER" id="PTHR10900:SF77">
    <property type="entry name" value="FI19380P1"/>
    <property type="match status" value="1"/>
</dbReference>
<dbReference type="Gene3D" id="2.30.180.10">
    <property type="entry name" value="FAS1 domain"/>
    <property type="match status" value="2"/>
</dbReference>
<protein>
    <submittedName>
        <fullName evidence="2">Fasciclin domain-containing protein</fullName>
    </submittedName>
</protein>
<dbReference type="PROSITE" id="PS51257">
    <property type="entry name" value="PROKAR_LIPOPROTEIN"/>
    <property type="match status" value="1"/>
</dbReference>
<dbReference type="SUPFAM" id="SSF82153">
    <property type="entry name" value="FAS1 domain"/>
    <property type="match status" value="2"/>
</dbReference>
<comment type="caution">
    <text evidence="2">The sequence shown here is derived from an EMBL/GenBank/DDBJ whole genome shotgun (WGS) entry which is preliminary data.</text>
</comment>
<dbReference type="InterPro" id="IPR050904">
    <property type="entry name" value="Adhesion/Biosynth-related"/>
</dbReference>
<gene>
    <name evidence="2" type="ORF">DPV69_19950</name>
</gene>
<reference evidence="2 3" key="1">
    <citation type="submission" date="2018-06" db="EMBL/GenBank/DDBJ databases">
        <title>Pedobacter endophyticus sp. nov., an endophytic bacterium isolated from a leaf of Triticum aestivum.</title>
        <authorList>
            <person name="Zhang L."/>
        </authorList>
    </citation>
    <scope>NUCLEOTIDE SEQUENCE [LARGE SCALE GENOMIC DNA]</scope>
    <source>
        <strain evidence="2 3">CM134L-2</strain>
    </source>
</reference>
<accession>A0A443YJQ2</accession>
<proteinExistence type="predicted"/>
<dbReference type="PANTHER" id="PTHR10900">
    <property type="entry name" value="PERIOSTIN-RELATED"/>
    <property type="match status" value="1"/>
</dbReference>
<evidence type="ECO:0000259" key="1">
    <source>
        <dbReference type="PROSITE" id="PS50213"/>
    </source>
</evidence>
<keyword evidence="3" id="KW-1185">Reference proteome</keyword>
<dbReference type="RefSeq" id="WP_113649196.1">
    <property type="nucleotide sequence ID" value="NZ_QMHN01000008.1"/>
</dbReference>
<dbReference type="AlphaFoldDB" id="A0A443YJQ2"/>
<dbReference type="InterPro" id="IPR036378">
    <property type="entry name" value="FAS1_dom_sf"/>
</dbReference>
<dbReference type="Pfam" id="PF02469">
    <property type="entry name" value="Fasciclin"/>
    <property type="match status" value="1"/>
</dbReference>